<comment type="subcellular location">
    <subcellularLocation>
        <location evidence="1">Cell membrane</location>
        <topology evidence="1">Multi-pass membrane protein</topology>
    </subcellularLocation>
</comment>
<comment type="similarity">
    <text evidence="6">Belongs to the ABC-4 integral membrane protein family.</text>
</comment>
<feature type="transmembrane region" description="Helical" evidence="7">
    <location>
        <begin position="286"/>
        <end position="311"/>
    </location>
</feature>
<dbReference type="PANTHER" id="PTHR30572">
    <property type="entry name" value="MEMBRANE COMPONENT OF TRANSPORTER-RELATED"/>
    <property type="match status" value="1"/>
</dbReference>
<dbReference type="Proteomes" id="UP000034516">
    <property type="component" value="Unassembled WGS sequence"/>
</dbReference>
<evidence type="ECO:0000256" key="4">
    <source>
        <dbReference type="ARBA" id="ARBA00022989"/>
    </source>
</evidence>
<dbReference type="GO" id="GO:0005886">
    <property type="term" value="C:plasma membrane"/>
    <property type="evidence" value="ECO:0007669"/>
    <property type="project" value="UniProtKB-SubCell"/>
</dbReference>
<keyword evidence="2" id="KW-1003">Cell membrane</keyword>
<dbReference type="Pfam" id="PF02687">
    <property type="entry name" value="FtsX"/>
    <property type="match status" value="1"/>
</dbReference>
<dbReference type="Pfam" id="PF12704">
    <property type="entry name" value="MacB_PCD"/>
    <property type="match status" value="1"/>
</dbReference>
<comment type="caution">
    <text evidence="10">The sequence shown here is derived from an EMBL/GenBank/DDBJ whole genome shotgun (WGS) entry which is preliminary data.</text>
</comment>
<sequence length="415" mass="45390">MTFFSPLKIAYRALKAHKVRSALTVLGLLIGVSSIIIVMNMGQGIKGFVLKQVEIFGSDFIQVEVKVPSTAKNSSANAMNMAQGVTITTMKTDDAEAVGKLPNIRGYYAGQMGQAILSRAGETKTAILWGVSETFFQLSKIKIASGREYTLEEDRSETRVVVLGNTLKEKLFGNDDVLGQWVKIGNKNFRVIGILEKQGTGSFYDMDSVAYLPLRTLQKQVMGVDYIMYFTVYMKDKNLAAQTAVNIEETMRARHKITDPKKDDFAVTTTEEAMGMINVITGGITLLLAAIAGISLLVGGVGIMNIMYVSVLERTYEIGLRKSVGATKSNILWQFLWEAIFLTFMGGLIGVIIGTLVSFGAFFAAKSFGFDFGLKFSWPGLILGVGFSVITGLIFGVYPARRAANLDPVEALRYE</sequence>
<dbReference type="InterPro" id="IPR025857">
    <property type="entry name" value="MacB_PCD"/>
</dbReference>
<feature type="transmembrane region" description="Helical" evidence="7">
    <location>
        <begin position="21"/>
        <end position="42"/>
    </location>
</feature>
<evidence type="ECO:0000256" key="7">
    <source>
        <dbReference type="SAM" id="Phobius"/>
    </source>
</evidence>
<evidence type="ECO:0000256" key="2">
    <source>
        <dbReference type="ARBA" id="ARBA00022475"/>
    </source>
</evidence>
<name>A0A0G0YW93_9BACT</name>
<keyword evidence="4 7" id="KW-1133">Transmembrane helix</keyword>
<feature type="domain" description="ABC3 transporter permease C-terminal" evidence="8">
    <location>
        <begin position="290"/>
        <end position="408"/>
    </location>
</feature>
<evidence type="ECO:0000256" key="1">
    <source>
        <dbReference type="ARBA" id="ARBA00004651"/>
    </source>
</evidence>
<evidence type="ECO:0000259" key="9">
    <source>
        <dbReference type="Pfam" id="PF12704"/>
    </source>
</evidence>
<dbReference type="AlphaFoldDB" id="A0A0G0YW93"/>
<protein>
    <submittedName>
        <fullName evidence="10">ABC-type antimicrobial peptide transport system, permease component</fullName>
    </submittedName>
</protein>
<proteinExistence type="inferred from homology"/>
<evidence type="ECO:0000313" key="11">
    <source>
        <dbReference type="Proteomes" id="UP000034516"/>
    </source>
</evidence>
<feature type="domain" description="MacB-like periplasmic core" evidence="9">
    <location>
        <begin position="21"/>
        <end position="248"/>
    </location>
</feature>
<evidence type="ECO:0000256" key="5">
    <source>
        <dbReference type="ARBA" id="ARBA00023136"/>
    </source>
</evidence>
<keyword evidence="3 7" id="KW-0812">Transmembrane</keyword>
<reference evidence="10 11" key="1">
    <citation type="journal article" date="2015" name="Nature">
        <title>rRNA introns, odd ribosomes, and small enigmatic genomes across a large radiation of phyla.</title>
        <authorList>
            <person name="Brown C.T."/>
            <person name="Hug L.A."/>
            <person name="Thomas B.C."/>
            <person name="Sharon I."/>
            <person name="Castelle C.J."/>
            <person name="Singh A."/>
            <person name="Wilkins M.J."/>
            <person name="Williams K.H."/>
            <person name="Banfield J.F."/>
        </authorList>
    </citation>
    <scope>NUCLEOTIDE SEQUENCE [LARGE SCALE GENOMIC DNA]</scope>
</reference>
<accession>A0A0G0YW93</accession>
<dbReference type="InterPro" id="IPR050250">
    <property type="entry name" value="Macrolide_Exporter_MacB"/>
</dbReference>
<dbReference type="PANTHER" id="PTHR30572:SF4">
    <property type="entry name" value="ABC TRANSPORTER PERMEASE YTRF"/>
    <property type="match status" value="1"/>
</dbReference>
<dbReference type="InterPro" id="IPR003838">
    <property type="entry name" value="ABC3_permease_C"/>
</dbReference>
<feature type="transmembrane region" description="Helical" evidence="7">
    <location>
        <begin position="331"/>
        <end position="364"/>
    </location>
</feature>
<dbReference type="GO" id="GO:0022857">
    <property type="term" value="F:transmembrane transporter activity"/>
    <property type="evidence" value="ECO:0007669"/>
    <property type="project" value="TreeGrafter"/>
</dbReference>
<evidence type="ECO:0000256" key="3">
    <source>
        <dbReference type="ARBA" id="ARBA00022692"/>
    </source>
</evidence>
<evidence type="ECO:0000313" key="10">
    <source>
        <dbReference type="EMBL" id="KKS40874.1"/>
    </source>
</evidence>
<dbReference type="EMBL" id="LCCW01000036">
    <property type="protein sequence ID" value="KKS40874.1"/>
    <property type="molecule type" value="Genomic_DNA"/>
</dbReference>
<evidence type="ECO:0000256" key="6">
    <source>
        <dbReference type="ARBA" id="ARBA00038076"/>
    </source>
</evidence>
<feature type="transmembrane region" description="Helical" evidence="7">
    <location>
        <begin position="376"/>
        <end position="398"/>
    </location>
</feature>
<gene>
    <name evidence="10" type="ORF">UV02_C0036G0006</name>
</gene>
<organism evidence="10 11">
    <name type="scientific">Candidatus Kuenenbacteria bacterium GW2011_GWA2_42_15</name>
    <dbReference type="NCBI Taxonomy" id="1618677"/>
    <lineage>
        <taxon>Bacteria</taxon>
        <taxon>Candidatus Kueneniibacteriota</taxon>
    </lineage>
</organism>
<evidence type="ECO:0000259" key="8">
    <source>
        <dbReference type="Pfam" id="PF02687"/>
    </source>
</evidence>
<keyword evidence="5 7" id="KW-0472">Membrane</keyword>